<gene>
    <name evidence="3" type="ORF">HMPREF9997_01464</name>
</gene>
<accession>L1MH32</accession>
<keyword evidence="4" id="KW-1185">Reference proteome</keyword>
<sequence length="407" mass="47814">MTTIFIDSTETTQNLGLKTANWRKLLEISERENINIVIPEVVAKETLRKWKSRYDQNVRKLNSLQHTIKTDRDNLDWNLQNPSPEDDGENSEPNNLPIYYYNKTPQLLNQEIFEQYLRSLGIKIAPLPKTPIGDILSRELENKKPFEVNERGFSKGFRDTLIWETIKEHIRNNEASRPFYFVSNNSTDFADNERKLIHSTLLEELRTEGLAEVKWVPSLSELFETIESIKSDTVSDNKYTDNIEDELNTKEETHKNFYIQCIDVANREILWQEINLPDKEYHGGVDIENLYLPPEIETARIDSIETDPDSLEINIHEELEGDEILFDANIDASITFFAYIYKADQYMISDKELEEYDLCCTDTDHNRHYAEYSGQFEARIQYQAYANPSQENINSIELQNIRRIEYR</sequence>
<comment type="caution">
    <text evidence="3">The sequence shown here is derived from an EMBL/GenBank/DDBJ whole genome shotgun (WGS) entry which is preliminary data.</text>
</comment>
<proteinExistence type="predicted"/>
<dbReference type="PATRIC" id="fig|1035195.3.peg.1319"/>
<feature type="region of interest" description="Disordered" evidence="1">
    <location>
        <begin position="74"/>
        <end position="96"/>
    </location>
</feature>
<evidence type="ECO:0000256" key="1">
    <source>
        <dbReference type="SAM" id="MobiDB-lite"/>
    </source>
</evidence>
<reference evidence="3 4" key="1">
    <citation type="submission" date="2012-05" db="EMBL/GenBank/DDBJ databases">
        <authorList>
            <person name="Weinstock G."/>
            <person name="Sodergren E."/>
            <person name="Lobos E.A."/>
            <person name="Fulton L."/>
            <person name="Fulton R."/>
            <person name="Courtney L."/>
            <person name="Fronick C."/>
            <person name="O'Laughlin M."/>
            <person name="Godfrey J."/>
            <person name="Wilson R.M."/>
            <person name="Miner T."/>
            <person name="Farmer C."/>
            <person name="Delehaunty K."/>
            <person name="Cordes M."/>
            <person name="Minx P."/>
            <person name="Tomlinson C."/>
            <person name="Chen J."/>
            <person name="Wollam A."/>
            <person name="Pepin K.H."/>
            <person name="Bhonagiri V."/>
            <person name="Zhang X."/>
            <person name="Suruliraj S."/>
            <person name="Warren W."/>
            <person name="Mitreva M."/>
            <person name="Mardis E.R."/>
            <person name="Wilson R.K."/>
        </authorList>
    </citation>
    <scope>NUCLEOTIDE SEQUENCE [LARGE SCALE GENOMIC DNA]</scope>
    <source>
        <strain evidence="3 4">F0235</strain>
    </source>
</reference>
<dbReference type="AlphaFoldDB" id="L1MH32"/>
<dbReference type="eggNOG" id="ENOG5032WBN">
    <property type="taxonomic scope" value="Bacteria"/>
</dbReference>
<dbReference type="HOGENOM" id="CLU_675632_0_0_11"/>
<organism evidence="3 4">
    <name type="scientific">Corynebacterium durum F0235</name>
    <dbReference type="NCBI Taxonomy" id="1035195"/>
    <lineage>
        <taxon>Bacteria</taxon>
        <taxon>Bacillati</taxon>
        <taxon>Actinomycetota</taxon>
        <taxon>Actinomycetes</taxon>
        <taxon>Mycobacteriales</taxon>
        <taxon>Corynebacteriaceae</taxon>
        <taxon>Corynebacterium</taxon>
    </lineage>
</organism>
<evidence type="ECO:0000259" key="2">
    <source>
        <dbReference type="Pfam" id="PF16289"/>
    </source>
</evidence>
<protein>
    <recommendedName>
        <fullName evidence="2">DUF4935 domain-containing protein</fullName>
    </recommendedName>
</protein>
<dbReference type="RefSeq" id="WP_006063693.1">
    <property type="nucleotide sequence ID" value="NZ_KB290831.1"/>
</dbReference>
<dbReference type="EMBL" id="AMEM01000018">
    <property type="protein sequence ID" value="EKX90249.1"/>
    <property type="molecule type" value="Genomic_DNA"/>
</dbReference>
<feature type="domain" description="DUF4935" evidence="2">
    <location>
        <begin position="4"/>
        <end position="189"/>
    </location>
</feature>
<dbReference type="Proteomes" id="UP000010445">
    <property type="component" value="Unassembled WGS sequence"/>
</dbReference>
<dbReference type="Pfam" id="PF16289">
    <property type="entry name" value="PIN_12"/>
    <property type="match status" value="1"/>
</dbReference>
<evidence type="ECO:0000313" key="3">
    <source>
        <dbReference type="EMBL" id="EKX90249.1"/>
    </source>
</evidence>
<dbReference type="InterPro" id="IPR032557">
    <property type="entry name" value="DUF4935"/>
</dbReference>
<name>L1MH32_9CORY</name>
<dbReference type="OrthoDB" id="5121738at2"/>
<evidence type="ECO:0000313" key="4">
    <source>
        <dbReference type="Proteomes" id="UP000010445"/>
    </source>
</evidence>